<dbReference type="SMART" id="SM00320">
    <property type="entry name" value="WD40"/>
    <property type="match status" value="4"/>
</dbReference>
<dbReference type="PANTHER" id="PTHR32215:SF0">
    <property type="entry name" value="CILIA- AND FLAGELLA-ASSOCIATED PROTEIN 57"/>
    <property type="match status" value="1"/>
</dbReference>
<organism evidence="2 3">
    <name type="scientific">Rhynchophorus ferrugineus</name>
    <name type="common">Red palm weevil</name>
    <name type="synonym">Curculio ferrugineus</name>
    <dbReference type="NCBI Taxonomy" id="354439"/>
    <lineage>
        <taxon>Eukaryota</taxon>
        <taxon>Metazoa</taxon>
        <taxon>Ecdysozoa</taxon>
        <taxon>Arthropoda</taxon>
        <taxon>Hexapoda</taxon>
        <taxon>Insecta</taxon>
        <taxon>Pterygota</taxon>
        <taxon>Neoptera</taxon>
        <taxon>Endopterygota</taxon>
        <taxon>Coleoptera</taxon>
        <taxon>Polyphaga</taxon>
        <taxon>Cucujiformia</taxon>
        <taxon>Curculionidae</taxon>
        <taxon>Dryophthorinae</taxon>
        <taxon>Rhynchophorus</taxon>
    </lineage>
</organism>
<dbReference type="OrthoDB" id="10251741at2759"/>
<evidence type="ECO:0000256" key="1">
    <source>
        <dbReference type="PROSITE-ProRule" id="PRU00221"/>
    </source>
</evidence>
<dbReference type="Pfam" id="PF00400">
    <property type="entry name" value="WD40"/>
    <property type="match status" value="2"/>
</dbReference>
<feature type="repeat" description="WD" evidence="1">
    <location>
        <begin position="508"/>
        <end position="549"/>
    </location>
</feature>
<evidence type="ECO:0000313" key="2">
    <source>
        <dbReference type="EMBL" id="KAF7265792.1"/>
    </source>
</evidence>
<evidence type="ECO:0000313" key="3">
    <source>
        <dbReference type="Proteomes" id="UP000625711"/>
    </source>
</evidence>
<protein>
    <recommendedName>
        <fullName evidence="4">WD repeat-containing protein 55 homolog</fullName>
    </recommendedName>
</protein>
<proteinExistence type="predicted"/>
<dbReference type="InterPro" id="IPR036322">
    <property type="entry name" value="WD40_repeat_dom_sf"/>
</dbReference>
<dbReference type="InterPro" id="IPR052993">
    <property type="entry name" value="CFA-57"/>
</dbReference>
<dbReference type="InterPro" id="IPR015943">
    <property type="entry name" value="WD40/YVTN_repeat-like_dom_sf"/>
</dbReference>
<comment type="caution">
    <text evidence="2">The sequence shown here is derived from an EMBL/GenBank/DDBJ whole genome shotgun (WGS) entry which is preliminary data.</text>
</comment>
<keyword evidence="3" id="KW-1185">Reference proteome</keyword>
<feature type="repeat" description="WD" evidence="1">
    <location>
        <begin position="636"/>
        <end position="677"/>
    </location>
</feature>
<dbReference type="SUPFAM" id="SSF50978">
    <property type="entry name" value="WD40 repeat-like"/>
    <property type="match status" value="2"/>
</dbReference>
<dbReference type="PROSITE" id="PS50294">
    <property type="entry name" value="WD_REPEATS_REGION"/>
    <property type="match status" value="2"/>
</dbReference>
<evidence type="ECO:0008006" key="4">
    <source>
        <dbReference type="Google" id="ProtNLM"/>
    </source>
</evidence>
<dbReference type="InterPro" id="IPR001680">
    <property type="entry name" value="WD40_rpt"/>
</dbReference>
<gene>
    <name evidence="2" type="ORF">GWI33_020867</name>
</gene>
<sequence>MTSSLPALQPRLVLGLETSIKNNIHFLGDEDIVYPVGAVVAVHNIHARKQKFIRLSDKGKNLTHLAVSPDKKLIAVVETTDKYPIVTLWCPETFRKKRTLTLPTDKDIIASRYVAIDFTYNSKNIICVTGEPDWSLYCFRCDKGRLESFARANNANSTGTVIQVACNPNDGNQIAVVGDSVLRCLGCTDYTWRQFGYNKFDQVVYTSCCWLSQDRLIIGSNKGKILILETGEVRAVFHAMDMPIINMKLKDELEESSQTTMKSTSLDSVHFIKDDEENYEIRSIVNFPRGFAFGFMNGRIHLYERETPHKFRKRAVFRIPDKTIYREYDDGPKEIKTTIHSIKVNAAQDSLIATCYETQIYQVRLWLQQDGSSSSETMMHEYGYPLHLGAIGSMSICRWKPLCITAGVQDRSLKIWNYETDDLELVQNFEDDIYSVALHPTGLYCVIGFSDKLRYMTIMIDDIITTKEFNIRNCKLSQFSNLGHLFASTNGNVIQIYSSITFDMMYILKGHNGKITSMSWSQDDRFLATCGSEGAVYVWDVTDSSRISETIIKANPFTGVCLSKSGKETYAVGNDGHVRQLINSNIYRDVVLSTAGLGLDAIVLSQLDTMLFITGNQGSVFSVKIPLLEKAEYVEYAMHKKTISMMCLTYDDRFIITGAADGSICFWKIQNAEDKGDTGRQDGSN</sequence>
<name>A0A834HRM7_RHYFE</name>
<reference evidence="2" key="1">
    <citation type="submission" date="2020-08" db="EMBL/GenBank/DDBJ databases">
        <title>Genome sequencing and assembly of the red palm weevil Rhynchophorus ferrugineus.</title>
        <authorList>
            <person name="Dias G.B."/>
            <person name="Bergman C.M."/>
            <person name="Manee M."/>
        </authorList>
    </citation>
    <scope>NUCLEOTIDE SEQUENCE</scope>
    <source>
        <strain evidence="2">AA-2017</strain>
        <tissue evidence="2">Whole larva</tissue>
    </source>
</reference>
<dbReference type="EMBL" id="JAACXV010014584">
    <property type="protein sequence ID" value="KAF7265792.1"/>
    <property type="molecule type" value="Genomic_DNA"/>
</dbReference>
<dbReference type="AlphaFoldDB" id="A0A834HRM7"/>
<dbReference type="PANTHER" id="PTHR32215">
    <property type="entry name" value="CILIA- AND FLAGELLA-ASSOCIATED PROTEIN 57"/>
    <property type="match status" value="1"/>
</dbReference>
<keyword evidence="1" id="KW-0853">WD repeat</keyword>
<dbReference type="PROSITE" id="PS50082">
    <property type="entry name" value="WD_REPEATS_2"/>
    <property type="match status" value="2"/>
</dbReference>
<dbReference type="Proteomes" id="UP000625711">
    <property type="component" value="Unassembled WGS sequence"/>
</dbReference>
<accession>A0A834HRM7</accession>
<dbReference type="Gene3D" id="2.130.10.10">
    <property type="entry name" value="YVTN repeat-like/Quinoprotein amine dehydrogenase"/>
    <property type="match status" value="2"/>
</dbReference>